<keyword evidence="6 9" id="KW-0456">Lyase</keyword>
<evidence type="ECO:0000256" key="8">
    <source>
        <dbReference type="ARBA" id="ARBA00047651"/>
    </source>
</evidence>
<evidence type="ECO:0000256" key="1">
    <source>
        <dbReference type="ARBA" id="ARBA00004694"/>
    </source>
</evidence>
<evidence type="ECO:0000256" key="4">
    <source>
        <dbReference type="ARBA" id="ARBA00020771"/>
    </source>
</evidence>
<comment type="subunit">
    <text evidence="9">Homooctamer.</text>
</comment>
<keyword evidence="7 9" id="KW-0627">Porphyrin biosynthesis</keyword>
<protein>
    <recommendedName>
        <fullName evidence="4 9">Delta-aminolevulinic acid dehydratase</fullName>
        <ecNumber evidence="3 9">4.2.1.24</ecNumber>
    </recommendedName>
</protein>
<dbReference type="SMART" id="SM01004">
    <property type="entry name" value="ALAD"/>
    <property type="match status" value="1"/>
</dbReference>
<sequence>MPVSDSRQHASAAYPAIRMRRMRRDAFSRALMAENVITSADLIYPVFVQEGQNLRTAVPSLPGVERLSLDTLLPVAEECVKLGVPVLALFPVIDPKLKTPDGIEATNPDGLIPRVVRALKERFPELGVLCDVALDPYTSHGQDGVLDDTGYILNDETIALLVRQAQTQADAGVDVVAPSDMMDGRIAAIRAMLEEQGHIYTRIMAYSAKYASAFYGPFRDAVGSAANLGKGSKSTYQMDPANSDEALREVALDLQEGADMVMVKPGMPYLDIVRRVKDEFRVPTFAYQVSGEYAMIKAAAQNGWLDHDKTMMEAMMAFKRAGADGVLTYFALDIARKLKQA</sequence>
<evidence type="ECO:0000256" key="10">
    <source>
        <dbReference type="RuleBase" id="RU004161"/>
    </source>
</evidence>
<dbReference type="InterPro" id="IPR001731">
    <property type="entry name" value="ALAD"/>
</dbReference>
<comment type="similarity">
    <text evidence="2 10">Belongs to the ALAD family.</text>
</comment>
<evidence type="ECO:0000256" key="7">
    <source>
        <dbReference type="ARBA" id="ARBA00023244"/>
    </source>
</evidence>
<dbReference type="PRINTS" id="PR00144">
    <property type="entry name" value="DALDHYDRTASE"/>
</dbReference>
<dbReference type="InterPro" id="IPR013785">
    <property type="entry name" value="Aldolase_TIM"/>
</dbReference>
<dbReference type="PROSITE" id="PS00169">
    <property type="entry name" value="D_ALA_DEHYDRATASE"/>
    <property type="match status" value="1"/>
</dbReference>
<evidence type="ECO:0000256" key="5">
    <source>
        <dbReference type="ARBA" id="ARBA00023133"/>
    </source>
</evidence>
<evidence type="ECO:0000256" key="6">
    <source>
        <dbReference type="ARBA" id="ARBA00023239"/>
    </source>
</evidence>
<accession>A0ABX2M7L2</accession>
<organism evidence="11 12">
    <name type="scientific">Herbaspirillum robiniae</name>
    <dbReference type="NCBI Taxonomy" id="2014887"/>
    <lineage>
        <taxon>Bacteria</taxon>
        <taxon>Pseudomonadati</taxon>
        <taxon>Pseudomonadota</taxon>
        <taxon>Betaproteobacteria</taxon>
        <taxon>Burkholderiales</taxon>
        <taxon>Oxalobacteraceae</taxon>
        <taxon>Herbaspirillum</taxon>
    </lineage>
</organism>
<dbReference type="CDD" id="cd04823">
    <property type="entry name" value="ALAD_PBGS_aspartate_rich"/>
    <property type="match status" value="1"/>
</dbReference>
<dbReference type="EC" id="4.2.1.24" evidence="3 9"/>
<evidence type="ECO:0000313" key="11">
    <source>
        <dbReference type="EMBL" id="NUU03761.1"/>
    </source>
</evidence>
<dbReference type="InterPro" id="IPR030656">
    <property type="entry name" value="ALAD_AS"/>
</dbReference>
<keyword evidence="12" id="KW-1185">Reference proteome</keyword>
<dbReference type="PANTHER" id="PTHR11458:SF0">
    <property type="entry name" value="DELTA-AMINOLEVULINIC ACID DEHYDRATASE"/>
    <property type="match status" value="1"/>
</dbReference>
<proteinExistence type="inferred from homology"/>
<name>A0ABX2M7L2_9BURK</name>
<dbReference type="SUPFAM" id="SSF51569">
    <property type="entry name" value="Aldolase"/>
    <property type="match status" value="1"/>
</dbReference>
<dbReference type="Gene3D" id="3.20.20.70">
    <property type="entry name" value="Aldolase class I"/>
    <property type="match status" value="1"/>
</dbReference>
<gene>
    <name evidence="11" type="primary">hemB</name>
    <name evidence="11" type="ORF">HNO84_19290</name>
</gene>
<dbReference type="EMBL" id="JABFMT010000027">
    <property type="protein sequence ID" value="NUU03761.1"/>
    <property type="molecule type" value="Genomic_DNA"/>
</dbReference>
<evidence type="ECO:0000313" key="12">
    <source>
        <dbReference type="Proteomes" id="UP000536746"/>
    </source>
</evidence>
<evidence type="ECO:0000256" key="2">
    <source>
        <dbReference type="ARBA" id="ARBA00008055"/>
    </source>
</evidence>
<dbReference type="PANTHER" id="PTHR11458">
    <property type="entry name" value="DELTA-AMINOLEVULINIC ACID DEHYDRATASE"/>
    <property type="match status" value="1"/>
</dbReference>
<reference evidence="11 12" key="1">
    <citation type="journal article" date="2020" name="Front. Plant Sci.">
        <title>Isolation of Rhizosphere Bacteria That Improve Quality and Water Stress Tolerance in Greenhouse Ornamentals.</title>
        <authorList>
            <person name="Nordstedt N.P."/>
            <person name="Jones M.L."/>
        </authorList>
    </citation>
    <scope>NUCLEOTIDE SEQUENCE [LARGE SCALE GENOMIC DNA]</scope>
    <source>
        <strain evidence="11 12">C6C2</strain>
    </source>
</reference>
<dbReference type="GO" id="GO:0004655">
    <property type="term" value="F:porphobilinogen synthase activity"/>
    <property type="evidence" value="ECO:0007669"/>
    <property type="project" value="UniProtKB-EC"/>
</dbReference>
<dbReference type="PIRSF" id="PIRSF001415">
    <property type="entry name" value="Porphbilin_synth"/>
    <property type="match status" value="1"/>
</dbReference>
<evidence type="ECO:0000256" key="9">
    <source>
        <dbReference type="RuleBase" id="RU000515"/>
    </source>
</evidence>
<comment type="pathway">
    <text evidence="1">Porphyrin-containing compound metabolism; protoporphyrin-IX biosynthesis; coproporphyrinogen-III from 5-aminolevulinate: step 1/4.</text>
</comment>
<comment type="catalytic activity">
    <reaction evidence="8 9">
        <text>2 5-aminolevulinate = porphobilinogen + 2 H2O + H(+)</text>
        <dbReference type="Rhea" id="RHEA:24064"/>
        <dbReference type="ChEBI" id="CHEBI:15377"/>
        <dbReference type="ChEBI" id="CHEBI:15378"/>
        <dbReference type="ChEBI" id="CHEBI:58126"/>
        <dbReference type="ChEBI" id="CHEBI:356416"/>
        <dbReference type="EC" id="4.2.1.24"/>
    </reaction>
</comment>
<evidence type="ECO:0000256" key="3">
    <source>
        <dbReference type="ARBA" id="ARBA00012053"/>
    </source>
</evidence>
<comment type="caution">
    <text evidence="11">The sequence shown here is derived from an EMBL/GenBank/DDBJ whole genome shotgun (WGS) entry which is preliminary data.</text>
</comment>
<dbReference type="Pfam" id="PF00490">
    <property type="entry name" value="ALAD"/>
    <property type="match status" value="1"/>
</dbReference>
<keyword evidence="5" id="KW-0350">Heme biosynthesis</keyword>
<dbReference type="RefSeq" id="WP_079217252.1">
    <property type="nucleotide sequence ID" value="NZ_CP018845.1"/>
</dbReference>
<dbReference type="NCBIfam" id="NF006762">
    <property type="entry name" value="PRK09283.1"/>
    <property type="match status" value="1"/>
</dbReference>
<dbReference type="Proteomes" id="UP000536746">
    <property type="component" value="Unassembled WGS sequence"/>
</dbReference>